<evidence type="ECO:0000256" key="7">
    <source>
        <dbReference type="ARBA" id="ARBA00022692"/>
    </source>
</evidence>
<dbReference type="GO" id="GO:0055091">
    <property type="term" value="P:phospholipid homeostasis"/>
    <property type="evidence" value="ECO:0007669"/>
    <property type="project" value="TreeGrafter"/>
</dbReference>
<dbReference type="InterPro" id="IPR016181">
    <property type="entry name" value="Acyl_CoA_acyltransferase"/>
</dbReference>
<gene>
    <name evidence="14" type="primary">mprF</name>
    <name evidence="16" type="ORF">SAMN00017477_1482</name>
</gene>
<feature type="transmembrane region" description="Helical" evidence="14">
    <location>
        <begin position="318"/>
        <end position="337"/>
    </location>
</feature>
<keyword evidence="7 14" id="KW-0812">Transmembrane</keyword>
<dbReference type="SUPFAM" id="SSF55729">
    <property type="entry name" value="Acyl-CoA N-acyltransferases (Nat)"/>
    <property type="match status" value="1"/>
</dbReference>
<evidence type="ECO:0000256" key="12">
    <source>
        <dbReference type="ARBA" id="ARBA00031899"/>
    </source>
</evidence>
<dbReference type="EC" id="2.3.2.3" evidence="3 14"/>
<keyword evidence="9 14" id="KW-0443">Lipid metabolism</keyword>
<name>A0A1W1V7C2_PEPAS</name>
<feature type="transmembrane region" description="Helical" evidence="14">
    <location>
        <begin position="477"/>
        <end position="498"/>
    </location>
</feature>
<keyword evidence="8 14" id="KW-1133">Transmembrane helix</keyword>
<evidence type="ECO:0000256" key="2">
    <source>
        <dbReference type="ARBA" id="ARBA00008627"/>
    </source>
</evidence>
<comment type="catalytic activity">
    <reaction evidence="13 14">
        <text>L-lysyl-tRNA(Lys) + a 1,2-diacyl-sn-glycero-3-phospho-(1'-sn-glycerol) = a 1,2-diacyl-sn-glycero-3-phospho-1'-(3'-O-L-lysyl)-sn-glycerol + tRNA(Lys)</text>
        <dbReference type="Rhea" id="RHEA:10668"/>
        <dbReference type="Rhea" id="RHEA-COMP:9696"/>
        <dbReference type="Rhea" id="RHEA-COMP:9697"/>
        <dbReference type="ChEBI" id="CHEBI:64716"/>
        <dbReference type="ChEBI" id="CHEBI:75792"/>
        <dbReference type="ChEBI" id="CHEBI:78442"/>
        <dbReference type="ChEBI" id="CHEBI:78529"/>
        <dbReference type="EC" id="2.3.2.3"/>
    </reaction>
</comment>
<evidence type="ECO:0000256" key="8">
    <source>
        <dbReference type="ARBA" id="ARBA00022989"/>
    </source>
</evidence>
<feature type="transmembrane region" description="Helical" evidence="14">
    <location>
        <begin position="85"/>
        <end position="109"/>
    </location>
</feature>
<evidence type="ECO:0000313" key="17">
    <source>
        <dbReference type="Proteomes" id="UP000192368"/>
    </source>
</evidence>
<accession>A0A1W1V7C2</accession>
<comment type="subcellular location">
    <subcellularLocation>
        <location evidence="1 14">Cell membrane</location>
        <topology evidence="1 14">Multi-pass membrane protein</topology>
    </subcellularLocation>
</comment>
<dbReference type="EMBL" id="FWWR01000009">
    <property type="protein sequence ID" value="SMB88931.1"/>
    <property type="molecule type" value="Genomic_DNA"/>
</dbReference>
<protein>
    <recommendedName>
        <fullName evidence="4 14">Phosphatidylglycerol lysyltransferase</fullName>
        <ecNumber evidence="3 14">2.3.2.3</ecNumber>
    </recommendedName>
    <alternativeName>
        <fullName evidence="12 14">Lysylphosphatidylglycerol synthase</fullName>
    </alternativeName>
</protein>
<evidence type="ECO:0000256" key="11">
    <source>
        <dbReference type="ARBA" id="ARBA00023251"/>
    </source>
</evidence>
<dbReference type="InterPro" id="IPR022791">
    <property type="entry name" value="L-PG_synthase/AglD"/>
</dbReference>
<keyword evidence="11 14" id="KW-0046">Antibiotic resistance</keyword>
<evidence type="ECO:0000256" key="5">
    <source>
        <dbReference type="ARBA" id="ARBA00022475"/>
    </source>
</evidence>
<feature type="transmembrane region" description="Helical" evidence="14">
    <location>
        <begin position="436"/>
        <end position="457"/>
    </location>
</feature>
<feature type="transmembrane region" description="Helical" evidence="14">
    <location>
        <begin position="157"/>
        <end position="175"/>
    </location>
</feature>
<keyword evidence="5" id="KW-1003">Cell membrane</keyword>
<evidence type="ECO:0000256" key="1">
    <source>
        <dbReference type="ARBA" id="ARBA00004651"/>
    </source>
</evidence>
<feature type="transmembrane region" description="Helical" evidence="14">
    <location>
        <begin position="231"/>
        <end position="251"/>
    </location>
</feature>
<comment type="similarity">
    <text evidence="2 14">Belongs to the LPG synthase family.</text>
</comment>
<feature type="domain" description="Phosphatidylglycerol lysyltransferase C-terminal" evidence="15">
    <location>
        <begin position="529"/>
        <end position="810"/>
    </location>
</feature>
<dbReference type="GO" id="GO:0005886">
    <property type="term" value="C:plasma membrane"/>
    <property type="evidence" value="ECO:0007669"/>
    <property type="project" value="UniProtKB-SubCell"/>
</dbReference>
<sequence length="832" mass="95150">MFVNDKIKKNLKNLLILTIFIFSIITLKNEVGHIQRSDIKNIIDNIGVDNLVIMILLGVFSFSFSIGYDIFMARKLDMKLSLKNIINIGWICQSFNYTVGMAGMAGFSIRKSLYAQEGQDSKKADKVSIAVIIYSASGLFVLSLLSIINFKGIGTNYKALFILVDILFLMIYLFIDKLQRFFKRELVSFEFLDFKTKSPLILISAVEWIFAALYFAILFKLLGRDLSIVDLALIYSVSTMAGIISMIPGGFGSFEGTVLMLGRLYGVSTDVFFPVLIIFRLGYYIVPWLIGIVLFGLTEYKFKTENKNYALYLKMTRNLLGTLTLISGILMMLSAHLPVWLEFLRYSFAGVLIERNVPIISLYIGLVLVVISKTIFTGIKKGYYIVITIMTTTGIYYFIEGYSVLMSTVLLLIALSLALNKKAFENKFIKFKVENLKNALFITIFGMVVYGVIYNIFHKINFFTSTGKYSASFIVGNWYWLLCFLFITTISSLIVIYISRDNSNMFELTEEQIELYEDLKKKYPNTLYSQILYSGDKYLFFNQEKNVAIIYTPYGNNLFALGDPLGDSEYFVHAIDEFVAWGTSIDMLVSFYEVSNKYLESYIANGFRLLKLGEEAKIDLGELTTEGKKGRNNRSTLNKMATEECTFEVLEPPFSNETLQSLKQVSDEWLNGRKEMGFSIGVYDEEYLNRGKVFVIRDKNGEIVAFSNLIEVLNTGGISIDLMRHKRDSINGIMDILFVSIMIWAKEEGYEYFDIGISPLSNLGEKPYSDGYEKLLNLAYKFGNKIYSFKGLRSYKEKFRPNWSNVYLAYKDNKVITKVLIDLFKLCHVPRD</sequence>
<feature type="transmembrane region" description="Helical" evidence="14">
    <location>
        <begin position="200"/>
        <end position="219"/>
    </location>
</feature>
<reference evidence="17" key="1">
    <citation type="submission" date="2017-04" db="EMBL/GenBank/DDBJ databases">
        <authorList>
            <person name="Varghese N."/>
            <person name="Submissions S."/>
        </authorList>
    </citation>
    <scope>NUCLEOTIDE SEQUENCE [LARGE SCALE GENOMIC DNA]</scope>
    <source>
        <strain evidence="17">DSM 20463</strain>
    </source>
</reference>
<dbReference type="GO" id="GO:0006629">
    <property type="term" value="P:lipid metabolic process"/>
    <property type="evidence" value="ECO:0007669"/>
    <property type="project" value="UniProtKB-KW"/>
</dbReference>
<keyword evidence="17" id="KW-1185">Reference proteome</keyword>
<evidence type="ECO:0000256" key="14">
    <source>
        <dbReference type="RuleBase" id="RU363042"/>
    </source>
</evidence>
<proteinExistence type="inferred from homology"/>
<feature type="transmembrane region" description="Helical" evidence="14">
    <location>
        <begin position="357"/>
        <end position="376"/>
    </location>
</feature>
<evidence type="ECO:0000256" key="6">
    <source>
        <dbReference type="ARBA" id="ARBA00022679"/>
    </source>
</evidence>
<dbReference type="RefSeq" id="WP_084231013.1">
    <property type="nucleotide sequence ID" value="NZ_FWWR01000009.1"/>
</dbReference>
<evidence type="ECO:0000259" key="15">
    <source>
        <dbReference type="Pfam" id="PF09924"/>
    </source>
</evidence>
<evidence type="ECO:0000256" key="10">
    <source>
        <dbReference type="ARBA" id="ARBA00023136"/>
    </source>
</evidence>
<dbReference type="PANTHER" id="PTHR34697">
    <property type="entry name" value="PHOSPHATIDYLGLYCEROL LYSYLTRANSFERASE"/>
    <property type="match status" value="1"/>
</dbReference>
<dbReference type="InterPro" id="IPR024320">
    <property type="entry name" value="LPG_synthase_C"/>
</dbReference>
<dbReference type="NCBIfam" id="NF033480">
    <property type="entry name" value="bifunc_MprF"/>
    <property type="match status" value="1"/>
</dbReference>
<feature type="transmembrane region" description="Helical" evidence="14">
    <location>
        <begin position="51"/>
        <end position="73"/>
    </location>
</feature>
<dbReference type="InterPro" id="IPR051211">
    <property type="entry name" value="PG_lysyltransferase"/>
</dbReference>
<evidence type="ECO:0000256" key="3">
    <source>
        <dbReference type="ARBA" id="ARBA00012014"/>
    </source>
</evidence>
<dbReference type="OrthoDB" id="145485at2"/>
<keyword evidence="6 14" id="KW-0808">Transferase</keyword>
<dbReference type="GO" id="GO:0046677">
    <property type="term" value="P:response to antibiotic"/>
    <property type="evidence" value="ECO:0007669"/>
    <property type="project" value="UniProtKB-KW"/>
</dbReference>
<evidence type="ECO:0000313" key="16">
    <source>
        <dbReference type="EMBL" id="SMB88931.1"/>
    </source>
</evidence>
<feature type="transmembrane region" description="Helical" evidence="14">
    <location>
        <begin position="405"/>
        <end position="424"/>
    </location>
</feature>
<dbReference type="GO" id="GO:0050071">
    <property type="term" value="F:phosphatidylglycerol lysyltransferase activity"/>
    <property type="evidence" value="ECO:0007669"/>
    <property type="project" value="UniProtKB-EC"/>
</dbReference>
<comment type="function">
    <text evidence="14">Catalyzes the transfer of a lysyl group from L-lysyl-tRNA(Lys) to membrane-bound phosphatidylglycerol (PG), which produces lysylphosphatidylglycerol (LPG), a major component of the bacterial membrane with a positive net charge. LPG synthesis contributes to bacterial virulence as it is involved in the resistance mechanism against cationic antimicrobial peptides (CAMP) produces by the host's immune system (defensins, cathelicidins) and by the competing microorganisms.</text>
</comment>
<evidence type="ECO:0000256" key="4">
    <source>
        <dbReference type="ARBA" id="ARBA00021546"/>
    </source>
</evidence>
<organism evidence="16 17">
    <name type="scientific">Peptoniphilus asaccharolyticus DSM 20463</name>
    <dbReference type="NCBI Taxonomy" id="573058"/>
    <lineage>
        <taxon>Bacteria</taxon>
        <taxon>Bacillati</taxon>
        <taxon>Bacillota</taxon>
        <taxon>Tissierellia</taxon>
        <taxon>Tissierellales</taxon>
        <taxon>Peptoniphilaceae</taxon>
        <taxon>Peptoniphilus</taxon>
    </lineage>
</organism>
<dbReference type="STRING" id="573058.SAMN00017477_1482"/>
<keyword evidence="10 14" id="KW-0472">Membrane</keyword>
<feature type="transmembrane region" description="Helical" evidence="14">
    <location>
        <begin position="12"/>
        <end position="31"/>
    </location>
</feature>
<feature type="transmembrane region" description="Helical" evidence="14">
    <location>
        <begin position="129"/>
        <end position="150"/>
    </location>
</feature>
<dbReference type="Proteomes" id="UP000192368">
    <property type="component" value="Unassembled WGS sequence"/>
</dbReference>
<evidence type="ECO:0000256" key="13">
    <source>
        <dbReference type="ARBA" id="ARBA00047540"/>
    </source>
</evidence>
<dbReference type="AlphaFoldDB" id="A0A1W1V7C2"/>
<dbReference type="PANTHER" id="PTHR34697:SF2">
    <property type="entry name" value="PHOSPHATIDYLGLYCEROL LYSYLTRANSFERASE"/>
    <property type="match status" value="1"/>
</dbReference>
<dbReference type="Pfam" id="PF09924">
    <property type="entry name" value="LPG_synthase_C"/>
    <property type="match status" value="1"/>
</dbReference>
<evidence type="ECO:0000256" key="9">
    <source>
        <dbReference type="ARBA" id="ARBA00023098"/>
    </source>
</evidence>
<feature type="transmembrane region" description="Helical" evidence="14">
    <location>
        <begin position="271"/>
        <end position="297"/>
    </location>
</feature>
<dbReference type="Pfam" id="PF03706">
    <property type="entry name" value="LPG_synthase_TM"/>
    <property type="match status" value="1"/>
</dbReference>